<reference evidence="2 3" key="1">
    <citation type="submission" date="2023-03" db="EMBL/GenBank/DDBJ databases">
        <title>Thalassotalea loyana LMG 22536T draft genome sequence.</title>
        <authorList>
            <person name="Sawabe T."/>
        </authorList>
    </citation>
    <scope>NUCLEOTIDE SEQUENCE [LARGE SCALE GENOMIC DNA]</scope>
    <source>
        <strain evidence="2 3">LMG 22536</strain>
    </source>
</reference>
<name>A0ABQ6HEV3_9GAMM</name>
<comment type="caution">
    <text evidence="2">The sequence shown here is derived from an EMBL/GenBank/DDBJ whole genome shotgun (WGS) entry which is preliminary data.</text>
</comment>
<sequence>MISIISIFFITLLPAVILLVSSMLISWYEDNVVPLPTNP</sequence>
<keyword evidence="3" id="KW-1185">Reference proteome</keyword>
<dbReference type="EMBL" id="BSSV01000004">
    <property type="protein sequence ID" value="GLX85954.1"/>
    <property type="molecule type" value="Genomic_DNA"/>
</dbReference>
<evidence type="ECO:0000313" key="2">
    <source>
        <dbReference type="EMBL" id="GLX85954.1"/>
    </source>
</evidence>
<proteinExistence type="predicted"/>
<keyword evidence="1" id="KW-0472">Membrane</keyword>
<keyword evidence="1" id="KW-1133">Transmembrane helix</keyword>
<protein>
    <submittedName>
        <fullName evidence="2">Uncharacterized protein</fullName>
    </submittedName>
</protein>
<evidence type="ECO:0000313" key="3">
    <source>
        <dbReference type="Proteomes" id="UP001157134"/>
    </source>
</evidence>
<gene>
    <name evidence="2" type="ORF">tloyanaT_22060</name>
</gene>
<keyword evidence="1" id="KW-0812">Transmembrane</keyword>
<dbReference type="Proteomes" id="UP001157134">
    <property type="component" value="Unassembled WGS sequence"/>
</dbReference>
<accession>A0ABQ6HEV3</accession>
<evidence type="ECO:0000256" key="1">
    <source>
        <dbReference type="SAM" id="Phobius"/>
    </source>
</evidence>
<feature type="transmembrane region" description="Helical" evidence="1">
    <location>
        <begin position="7"/>
        <end position="28"/>
    </location>
</feature>
<organism evidence="2 3">
    <name type="scientific">Thalassotalea loyana</name>
    <dbReference type="NCBI Taxonomy" id="280483"/>
    <lineage>
        <taxon>Bacteria</taxon>
        <taxon>Pseudomonadati</taxon>
        <taxon>Pseudomonadota</taxon>
        <taxon>Gammaproteobacteria</taxon>
        <taxon>Alteromonadales</taxon>
        <taxon>Colwelliaceae</taxon>
        <taxon>Thalassotalea</taxon>
    </lineage>
</organism>